<proteinExistence type="predicted"/>
<keyword evidence="1" id="KW-0694">RNA-binding</keyword>
<sequence>MELFKLKADEEYIELNNLIKALGWVATGGEAKVRIDEGEVTVNGEVETRRRKKMRAGDHIVFGTDEAKVEQ</sequence>
<dbReference type="SUPFAM" id="SSF55174">
    <property type="entry name" value="Alpha-L RNA-binding motif"/>
    <property type="match status" value="1"/>
</dbReference>
<reference evidence="3" key="1">
    <citation type="submission" date="2016-11" db="EMBL/GenBank/DDBJ databases">
        <authorList>
            <person name="Varghese N."/>
            <person name="Submissions S."/>
        </authorList>
    </citation>
    <scope>NUCLEOTIDE SEQUENCE [LARGE SCALE GENOMIC DNA]</scope>
    <source>
        <strain evidence="3">DSM 26134</strain>
    </source>
</reference>
<protein>
    <submittedName>
        <fullName evidence="2">Ribosome-associated protein</fullName>
    </submittedName>
</protein>
<dbReference type="CDD" id="cd00165">
    <property type="entry name" value="S4"/>
    <property type="match status" value="1"/>
</dbReference>
<dbReference type="Proteomes" id="UP000184474">
    <property type="component" value="Unassembled WGS sequence"/>
</dbReference>
<accession>A0A1M6K466</accession>
<evidence type="ECO:0000313" key="2">
    <source>
        <dbReference type="EMBL" id="SHJ53696.1"/>
    </source>
</evidence>
<dbReference type="InterPro" id="IPR036986">
    <property type="entry name" value="S4_RNA-bd_sf"/>
</dbReference>
<organism evidence="2 3">
    <name type="scientific">Reichenbachiella agariperforans</name>
    <dbReference type="NCBI Taxonomy" id="156994"/>
    <lineage>
        <taxon>Bacteria</taxon>
        <taxon>Pseudomonadati</taxon>
        <taxon>Bacteroidota</taxon>
        <taxon>Cytophagia</taxon>
        <taxon>Cytophagales</taxon>
        <taxon>Reichenbachiellaceae</taxon>
        <taxon>Reichenbachiella</taxon>
    </lineage>
</organism>
<name>A0A1M6K466_REIAG</name>
<dbReference type="GO" id="GO:0003723">
    <property type="term" value="F:RNA binding"/>
    <property type="evidence" value="ECO:0007669"/>
    <property type="project" value="UniProtKB-KW"/>
</dbReference>
<keyword evidence="3" id="KW-1185">Reference proteome</keyword>
<dbReference type="Pfam" id="PF13275">
    <property type="entry name" value="S4_2"/>
    <property type="match status" value="1"/>
</dbReference>
<dbReference type="STRING" id="156994.SAMN04488028_101435"/>
<evidence type="ECO:0000256" key="1">
    <source>
        <dbReference type="PROSITE-ProRule" id="PRU00182"/>
    </source>
</evidence>
<dbReference type="PROSITE" id="PS50889">
    <property type="entry name" value="S4"/>
    <property type="match status" value="1"/>
</dbReference>
<evidence type="ECO:0000313" key="3">
    <source>
        <dbReference type="Proteomes" id="UP000184474"/>
    </source>
</evidence>
<dbReference type="Gene3D" id="3.10.290.10">
    <property type="entry name" value="RNA-binding S4 domain"/>
    <property type="match status" value="1"/>
</dbReference>
<gene>
    <name evidence="2" type="ORF">SAMN04488028_101435</name>
</gene>
<dbReference type="EMBL" id="FRAA01000001">
    <property type="protein sequence ID" value="SHJ53696.1"/>
    <property type="molecule type" value="Genomic_DNA"/>
</dbReference>
<dbReference type="AlphaFoldDB" id="A0A1M6K466"/>
<dbReference type="RefSeq" id="WP_073119013.1">
    <property type="nucleotide sequence ID" value="NZ_FRAA01000001.1"/>
</dbReference>